<name>A0A4T0WLI4_9PEZI</name>
<proteinExistence type="predicted"/>
<feature type="region of interest" description="Disordered" evidence="1">
    <location>
        <begin position="206"/>
        <end position="229"/>
    </location>
</feature>
<accession>A0A4T0WLI4</accession>
<comment type="caution">
    <text evidence="2">The sequence shown here is derived from an EMBL/GenBank/DDBJ whole genome shotgun (WGS) entry which is preliminary data.</text>
</comment>
<organism evidence="2 3">
    <name type="scientific">Colletotrichum higginsianum</name>
    <dbReference type="NCBI Taxonomy" id="80884"/>
    <lineage>
        <taxon>Eukaryota</taxon>
        <taxon>Fungi</taxon>
        <taxon>Dikarya</taxon>
        <taxon>Ascomycota</taxon>
        <taxon>Pezizomycotina</taxon>
        <taxon>Sordariomycetes</taxon>
        <taxon>Hypocreomycetidae</taxon>
        <taxon>Glomerellales</taxon>
        <taxon>Glomerellaceae</taxon>
        <taxon>Colletotrichum</taxon>
        <taxon>Colletotrichum destructivum species complex</taxon>
    </lineage>
</organism>
<evidence type="ECO:0000313" key="3">
    <source>
        <dbReference type="Proteomes" id="UP000305883"/>
    </source>
</evidence>
<dbReference type="OrthoDB" id="4473671at2759"/>
<evidence type="ECO:0000256" key="1">
    <source>
        <dbReference type="SAM" id="MobiDB-lite"/>
    </source>
</evidence>
<dbReference type="AlphaFoldDB" id="A0A4T0WLI4"/>
<evidence type="ECO:0000313" key="2">
    <source>
        <dbReference type="EMBL" id="TID07264.1"/>
    </source>
</evidence>
<dbReference type="EMBL" id="MWPZ01000001">
    <property type="protein sequence ID" value="TID07264.1"/>
    <property type="molecule type" value="Genomic_DNA"/>
</dbReference>
<reference evidence="2 3" key="1">
    <citation type="journal article" date="2019" name="Genome Biol. Evol.">
        <title>Genomic Plasticity Mediated by Transposable Elements in the Plant Pathogenic Fungus Colletotrichum higginsianum.</title>
        <authorList>
            <person name="Tsushima A."/>
            <person name="Gan P."/>
            <person name="Kumakura N."/>
            <person name="Narusaka M."/>
            <person name="Takano Y."/>
            <person name="Narusaka Y."/>
            <person name="Shirasu K."/>
        </authorList>
    </citation>
    <scope>NUCLEOTIDE SEQUENCE [LARGE SCALE GENOMIC DNA]</scope>
    <source>
        <strain evidence="2 3">MAFF305635-RFP</strain>
    </source>
</reference>
<protein>
    <submittedName>
        <fullName evidence="2">Uncharacterized protein</fullName>
    </submittedName>
</protein>
<sequence>MASEEPALITDPSQIEEFGLALGLSNLSVDISQPRPPSLPLTRHIKLVLLQPLAKPAVLAACRNPSSALTSMTVSSGDGTYSTAPGNEYLNLRILDKAWRKAVGAVLPVSFITFDLSLPQSSPGSEAEEGDGSVQRVYWDVSPPNNVKALCIPVRDVLRLVNTIATTARMRTREDLGFDVVYENGDLAPLNAITLLRKNLGAIAESRRPSGSGGQHGEGSHMASPGTAS</sequence>
<gene>
    <name evidence="2" type="ORF">CH35J_000712</name>
</gene>
<dbReference type="Proteomes" id="UP000305883">
    <property type="component" value="Unassembled WGS sequence"/>
</dbReference>